<name>D9PFF8_9ZZZZ</name>
<protein>
    <submittedName>
        <fullName evidence="1">Uncharacterized protein</fullName>
    </submittedName>
</protein>
<feature type="non-terminal residue" evidence="1">
    <location>
        <position position="77"/>
    </location>
</feature>
<dbReference type="AlphaFoldDB" id="D9PFF8"/>
<evidence type="ECO:0000313" key="1">
    <source>
        <dbReference type="EMBL" id="EFK97707.1"/>
    </source>
</evidence>
<accession>D9PFF8</accession>
<reference evidence="1" key="1">
    <citation type="submission" date="2010-07" db="EMBL/GenBank/DDBJ databases">
        <authorList>
            <consortium name="CONSOLIDER consortium CSD2007-00005"/>
            <person name="Guazzaroni M.-E."/>
            <person name="Richter M."/>
            <person name="Garcia-Salamanca A."/>
            <person name="Yarza P."/>
            <person name="Ferrer M."/>
        </authorList>
    </citation>
    <scope>NUCLEOTIDE SEQUENCE</scope>
</reference>
<comment type="caution">
    <text evidence="1">The sequence shown here is derived from an EMBL/GenBank/DDBJ whole genome shotgun (WGS) entry which is preliminary data.</text>
</comment>
<reference evidence="1" key="2">
    <citation type="journal article" date="2011" name="Microb. Ecol.">
        <title>Taxonomic and Functional Metagenomic Profiling of the Microbial Community in the Anoxic Sediment of a Sub-saline Shallow Lake (Laguna de Carrizo, Central Spain).</title>
        <authorList>
            <person name="Ferrer M."/>
            <person name="Guazzaroni M.E."/>
            <person name="Richter M."/>
            <person name="Garcia-Salamanca A."/>
            <person name="Yarza P."/>
            <person name="Suarez-Suarez A."/>
            <person name="Solano J."/>
            <person name="Alcaide M."/>
            <person name="van Dillewijn P."/>
            <person name="Molina-Henares M.A."/>
            <person name="Lopez-Cortes N."/>
            <person name="Al-Ramahi Y."/>
            <person name="Guerrero C."/>
            <person name="Acosta A."/>
            <person name="de Eugenio L.I."/>
            <person name="Martinez V."/>
            <person name="Marques S."/>
            <person name="Rojo F."/>
            <person name="Santero E."/>
            <person name="Genilloud O."/>
            <person name="Perez-Perez J."/>
            <person name="Rossello-Mora R."/>
            <person name="Ramos J.L."/>
        </authorList>
    </citation>
    <scope>NUCLEOTIDE SEQUENCE</scope>
</reference>
<dbReference type="EMBL" id="ADZX01000060">
    <property type="protein sequence ID" value="EFK97707.1"/>
    <property type="molecule type" value="Genomic_DNA"/>
</dbReference>
<proteinExistence type="predicted"/>
<organism evidence="1">
    <name type="scientific">sediment metagenome</name>
    <dbReference type="NCBI Taxonomy" id="749907"/>
    <lineage>
        <taxon>unclassified sequences</taxon>
        <taxon>metagenomes</taxon>
        <taxon>ecological metagenomes</taxon>
    </lineage>
</organism>
<sequence length="77" mass="8257">MPVGLRGYLWQMGDAKHLAALAQLAQHAADDFRDATADADIDFVKNQRTCGIGLAGDHLQGQPDARQFAARSHLGQG</sequence>
<gene>
    <name evidence="1" type="ORF">LDC_0237</name>
</gene>